<reference evidence="1 2" key="1">
    <citation type="submission" date="2011-08" db="EMBL/GenBank/DDBJ databases">
        <authorList>
            <person name="Liu Z.J."/>
            <person name="Shi F.L."/>
            <person name="Lu J.Q."/>
            <person name="Li M."/>
            <person name="Wang Z.L."/>
        </authorList>
    </citation>
    <scope>NUCLEOTIDE SEQUENCE [LARGE SCALE GENOMIC DNA]</scope>
    <source>
        <strain evidence="1 2">USNM 41457</strain>
    </source>
</reference>
<dbReference type="Proteomes" id="UP000003163">
    <property type="component" value="Unassembled WGS sequence"/>
</dbReference>
<organism evidence="1 2">
    <name type="scientific">Edhazardia aedis (strain USNM 41457)</name>
    <name type="common">Microsporidian parasite</name>
    <dbReference type="NCBI Taxonomy" id="1003232"/>
    <lineage>
        <taxon>Eukaryota</taxon>
        <taxon>Fungi</taxon>
        <taxon>Fungi incertae sedis</taxon>
        <taxon>Microsporidia</taxon>
        <taxon>Edhazardia</taxon>
    </lineage>
</organism>
<comment type="caution">
    <text evidence="1">The sequence shown here is derived from an EMBL/GenBank/DDBJ whole genome shotgun (WGS) entry which is preliminary data.</text>
</comment>
<sequence>MNNKNEENGHFEIGTIEYDNFYTSNGKFFIKDQIENAVKEAEKHLKQLIDNTTYRKFKKYVSKYHLKIRYGNYLPKISTTDSEESAIYSDILRKLNVNLIKGYDLLNFYNIQNVKFGEHGVYENLDEKHKMAETSDGKINISNPTNLPCDFNNDLDIHGKANSNLNANYFYPICNNEIFYTDEIFNSFVIHEEKEFFILYSKDFKLNILFKDIIYNENKNLNHSSKEKLQNANLHARNDKLENIQTSTNKIQNKRKFPTTFQIKPVRIEKHDKFSKRILKAKNSQVNENNSTEMGEKHQVDYETNHSDEKQKFKSSNRFSVVNFDLIEKNTLYTFKIIYENDFIRFCTLYLFNNPNCVGFICKGKIVKEKITQNQKIKKIINFVNNMNTEKSARKKYTKLELYEVVKSNKECKFLEQEYTYNFLFENKIYPLIPIRNYDNNETIMALAIKSFSKKDNSLVFREILHNKKYFSAKYFAEIEKSKNLKNQNYSGNCAEKSQKQHYLADDSDESTISMDIFHDESFKKDRAYLLECNSKKENNTITSNCKKNVSNMNDNSKIHNTETKKLGLTEKIAASKFFSKVPKSYYNKKYIKDETENFKNQNKKSVDDENTINYEYDNDNIENKDYGNSGNEKLVSVSNQSKSHITQCKPKFLLNLAKIYLSKKEELKVQEKDKDIVSTQNTEKMFLALVISEFPTCFMCKTAYSKGILLKSNSKGLIKVNDVIKVRILFENNFKLILTQEEKLFDEVSHSNKIKKFCSHFDHLNHLKRFNNYFKRASKYLPNPYRYQLLSTNEEQIDLSNFYPSDTNLFTYKRKKMN</sequence>
<name>A0A0L1P649_EDHAE</name>
<accession>A0A0L1P649</accession>
<dbReference type="EMBL" id="AFBI03000056">
    <property type="protein sequence ID" value="KNH48525.1"/>
    <property type="molecule type" value="Genomic_DNA"/>
</dbReference>
<dbReference type="AlphaFoldDB" id="A0A0L1P649"/>
<dbReference type="VEuPathDB" id="MicrosporidiaDB:EDEG_05092"/>
<proteinExistence type="predicted"/>
<evidence type="ECO:0000313" key="1">
    <source>
        <dbReference type="EMBL" id="KNH48525.1"/>
    </source>
</evidence>
<evidence type="ECO:0000313" key="2">
    <source>
        <dbReference type="Proteomes" id="UP000003163"/>
    </source>
</evidence>
<protein>
    <submittedName>
        <fullName evidence="1">Uncharacterized protein</fullName>
    </submittedName>
</protein>
<keyword evidence="2" id="KW-1185">Reference proteome</keyword>
<dbReference type="InParanoid" id="A0A0L1P649"/>
<gene>
    <name evidence="1" type="ORF">EDEG_05092</name>
</gene>
<reference evidence="2" key="2">
    <citation type="submission" date="2015-07" db="EMBL/GenBank/DDBJ databases">
        <title>Contrasting host-pathogen interactions and genome evolution in two generalist and specialist microsporidian pathogens of mosquitoes.</title>
        <authorList>
            <consortium name="The Broad Institute Genomics Platform"/>
            <consortium name="The Broad Institute Genome Sequencing Center for Infectious Disease"/>
            <person name="Cuomo C.A."/>
            <person name="Sanscrainte N.D."/>
            <person name="Goldberg J.M."/>
            <person name="Heiman D."/>
            <person name="Young S."/>
            <person name="Zeng Q."/>
            <person name="Becnel J.J."/>
            <person name="Birren B.W."/>
        </authorList>
    </citation>
    <scope>NUCLEOTIDE SEQUENCE [LARGE SCALE GENOMIC DNA]</scope>
    <source>
        <strain evidence="2">USNM 41457</strain>
    </source>
</reference>